<dbReference type="SUPFAM" id="SSF49785">
    <property type="entry name" value="Galactose-binding domain-like"/>
    <property type="match status" value="1"/>
</dbReference>
<dbReference type="VEuPathDB" id="FungiDB:PV10_03982"/>
<feature type="transmembrane region" description="Helical" evidence="7">
    <location>
        <begin position="950"/>
        <end position="968"/>
    </location>
</feature>
<keyword evidence="5" id="KW-0131">Cell cycle</keyword>
<dbReference type="Pfam" id="PF03256">
    <property type="entry name" value="ANAPC10"/>
    <property type="match status" value="1"/>
</dbReference>
<feature type="transmembrane region" description="Helical" evidence="7">
    <location>
        <begin position="845"/>
        <end position="863"/>
    </location>
</feature>
<evidence type="ECO:0000313" key="9">
    <source>
        <dbReference type="EMBL" id="KIV92710.1"/>
    </source>
</evidence>
<evidence type="ECO:0000256" key="6">
    <source>
        <dbReference type="SAM" id="MobiDB-lite"/>
    </source>
</evidence>
<feature type="compositionally biased region" description="Polar residues" evidence="6">
    <location>
        <begin position="76"/>
        <end position="89"/>
    </location>
</feature>
<dbReference type="OMA" id="VWRISIS"/>
<evidence type="ECO:0000256" key="1">
    <source>
        <dbReference type="ARBA" id="ARBA00006762"/>
    </source>
</evidence>
<evidence type="ECO:0000256" key="3">
    <source>
        <dbReference type="ARBA" id="ARBA00022776"/>
    </source>
</evidence>
<keyword evidence="4" id="KW-0833">Ubl conjugation pathway</keyword>
<dbReference type="PANTHER" id="PTHR12936">
    <property type="entry name" value="ANAPHASE-PROMOTING COMPLEX 10"/>
    <property type="match status" value="1"/>
</dbReference>
<feature type="transmembrane region" description="Helical" evidence="7">
    <location>
        <begin position="1165"/>
        <end position="1183"/>
    </location>
</feature>
<dbReference type="AlphaFoldDB" id="A0A0D1WU04"/>
<dbReference type="SMART" id="SM01337">
    <property type="entry name" value="APC10"/>
    <property type="match status" value="1"/>
</dbReference>
<dbReference type="Pfam" id="PF07779">
    <property type="entry name" value="Cas1_AcylT"/>
    <property type="match status" value="1"/>
</dbReference>
<keyword evidence="7" id="KW-0472">Membrane</keyword>
<dbReference type="CDD" id="cd08366">
    <property type="entry name" value="APC10"/>
    <property type="match status" value="1"/>
</dbReference>
<dbReference type="GO" id="GO:0070979">
    <property type="term" value="P:protein K11-linked ubiquitination"/>
    <property type="evidence" value="ECO:0007669"/>
    <property type="project" value="TreeGrafter"/>
</dbReference>
<feature type="compositionally biased region" description="Polar residues" evidence="6">
    <location>
        <begin position="56"/>
        <end position="66"/>
    </location>
</feature>
<comment type="similarity">
    <text evidence="1">Belongs to the APC10 family.</text>
</comment>
<feature type="transmembrane region" description="Helical" evidence="7">
    <location>
        <begin position="988"/>
        <end position="1011"/>
    </location>
</feature>
<accession>A0A0D1WU04</accession>
<dbReference type="RefSeq" id="XP_016224284.1">
    <property type="nucleotide sequence ID" value="XM_016368496.1"/>
</dbReference>
<evidence type="ECO:0000256" key="4">
    <source>
        <dbReference type="ARBA" id="ARBA00022786"/>
    </source>
</evidence>
<evidence type="ECO:0000313" key="10">
    <source>
        <dbReference type="Proteomes" id="UP000054302"/>
    </source>
</evidence>
<keyword evidence="10" id="KW-1185">Reference proteome</keyword>
<dbReference type="PANTHER" id="PTHR12936:SF0">
    <property type="entry name" value="ANAPHASE-PROMOTING COMPLEX SUBUNIT 10"/>
    <property type="match status" value="1"/>
</dbReference>
<protein>
    <recommendedName>
        <fullName evidence="8">DOC domain-containing protein</fullName>
    </recommendedName>
</protein>
<keyword evidence="7" id="KW-1133">Transmembrane helix</keyword>
<dbReference type="InterPro" id="IPR012419">
    <property type="entry name" value="Cas1_AcylTrans_dom"/>
</dbReference>
<keyword evidence="7" id="KW-0812">Transmembrane</keyword>
<feature type="region of interest" description="Disordered" evidence="6">
    <location>
        <begin position="43"/>
        <end position="89"/>
    </location>
</feature>
<organism evidence="9 10">
    <name type="scientific">Exophiala mesophila</name>
    <name type="common">Black yeast-like fungus</name>
    <dbReference type="NCBI Taxonomy" id="212818"/>
    <lineage>
        <taxon>Eukaryota</taxon>
        <taxon>Fungi</taxon>
        <taxon>Dikarya</taxon>
        <taxon>Ascomycota</taxon>
        <taxon>Pezizomycotina</taxon>
        <taxon>Eurotiomycetes</taxon>
        <taxon>Chaetothyriomycetidae</taxon>
        <taxon>Chaetothyriales</taxon>
        <taxon>Herpotrichiellaceae</taxon>
        <taxon>Exophiala</taxon>
    </lineage>
</organism>
<gene>
    <name evidence="9" type="ORF">PV10_03982</name>
</gene>
<feature type="domain" description="DOC" evidence="8">
    <location>
        <begin position="108"/>
        <end position="342"/>
    </location>
</feature>
<name>A0A0D1WU04_EXOME</name>
<feature type="transmembrane region" description="Helical" evidence="7">
    <location>
        <begin position="808"/>
        <end position="825"/>
    </location>
</feature>
<dbReference type="GO" id="GO:0031145">
    <property type="term" value="P:anaphase-promoting complex-dependent catabolic process"/>
    <property type="evidence" value="ECO:0007669"/>
    <property type="project" value="InterPro"/>
</dbReference>
<keyword evidence="2" id="KW-0132">Cell division</keyword>
<dbReference type="Proteomes" id="UP000054302">
    <property type="component" value="Unassembled WGS sequence"/>
</dbReference>
<sequence>MPRAPRRAANPGRDGTTTTPTRPIATNAITAAIPPFMLETPPHAAFLTTPIPPSNNPGQVAATGTNAPPRHHGQRHQTPTDNDNDGLETSQVSHNALTAATSETGHIDEQSYLESIQHDAEDIKQLKGLRDISSLATWTLSSAKPGCALAQLRNPSPTTFWQSDGPQPHTLTLHFFKLVAIVKMRIHLDFELDESYTPTKMKFFAGMSEGGLVEFGSWEVIETTDPETGETQSSIEGIRGWIDIPLKGVGGRESRYHEHEAGLLNDDLDGQMTDHMTEPRDELAGGDVLKAMVVQVRICENHQNGKDTHVRGFQVFARDTNKSGEIRTVTQTSSSSTLIIAAINHFLKLIHNISRDTMLSLRWSLLLLLSSAISLPCVVLLTQTAPRLRTQQQCQDLMKHGRWSETLFHRSHPRTWIPKNCILHTHTTPDTQTCLQTHQLAFLGDSTAREAFWAIAKKLNDTHFQELSTGVGKHQDITFTSGTIILKFFWDPFLNNTNFIEHFHDRQPPLAGGNTSTFILGAGLWHIKHLGASYSSSFSESLLRSLSYTSSLSAETLLLPISTSTNLQAVGSSLQIFDPAKINELNSAMNNLPRHTYHHLYVKSLLGVKNGGPWVYQEDGMHLVDHLATLQADILLGYICRGPNHNSQLHHRQSRCCIPPPSPSTTQQFILFTALVVFIMDMMPRILSPLRRRHDFFAASLTNHIPGETMQGGALLAFVLLYCFVADRTTFLASSPKVMDKDAFITLLLTTFVLGFATMTQDVSKANPTGSLIAAQPYQILSRSQTDEWKGWMQTVILLYHFFGMSKVLWSYQLARLLVSCYLFMTGHGHASYFIRTGDFSLQRLLTVLLRTNLLSIMLAFVMDTHYDLYYFPVLTSIWFLITYITLFRSSQTRHIRDTVWRISISCLCFRTALVMESEVRTIAERLVPAKLSLLHINGRELVFRLKLDAYVVYAGMLMAVVQANHELFRGQSLLNRLGLFCGSFMRIVPNSLTVLGLLGLFMYSILCACFKDKYAYSRWHPMLSPFAVLSYVALRNSHQKIRNHHSRVFAWFGRCSLETFMLQYHIWLCDDTKALLRLRPLDLLRVHGSSGIGYWEDLLEVVITTSIFLWTSSASSRALSMIVAKTIGTAEGCIPNTQDKKGGHVMHHLHQVLGRDSRRLKYNLVVKSAVALLSLWLLNVMYEIL</sequence>
<dbReference type="InterPro" id="IPR016901">
    <property type="entry name" value="APC10/Doc1"/>
</dbReference>
<dbReference type="GeneID" id="27321827"/>
<dbReference type="Gene3D" id="2.60.120.260">
    <property type="entry name" value="Galactose-binding domain-like"/>
    <property type="match status" value="1"/>
</dbReference>
<keyword evidence="3" id="KW-0498">Mitosis</keyword>
<feature type="transmembrane region" description="Helical" evidence="7">
    <location>
        <begin position="710"/>
        <end position="731"/>
    </location>
</feature>
<dbReference type="OrthoDB" id="24948at2759"/>
<dbReference type="HOGENOM" id="CLU_008003_0_1_1"/>
<reference evidence="9 10" key="1">
    <citation type="submission" date="2015-01" db="EMBL/GenBank/DDBJ databases">
        <title>The Genome Sequence of Exophiala mesophila CBS40295.</title>
        <authorList>
            <consortium name="The Broad Institute Genomics Platform"/>
            <person name="Cuomo C."/>
            <person name="de Hoog S."/>
            <person name="Gorbushina A."/>
            <person name="Stielow B."/>
            <person name="Teixiera M."/>
            <person name="Abouelleil A."/>
            <person name="Chapman S.B."/>
            <person name="Priest M."/>
            <person name="Young S.K."/>
            <person name="Wortman J."/>
            <person name="Nusbaum C."/>
            <person name="Birren B."/>
        </authorList>
    </citation>
    <scope>NUCLEOTIDE SEQUENCE [LARGE SCALE GENOMIC DNA]</scope>
    <source>
        <strain evidence="9 10">CBS 40295</strain>
    </source>
</reference>
<feature type="transmembrane region" description="Helical" evidence="7">
    <location>
        <begin position="869"/>
        <end position="887"/>
    </location>
</feature>
<evidence type="ECO:0000256" key="7">
    <source>
        <dbReference type="SAM" id="Phobius"/>
    </source>
</evidence>
<dbReference type="InterPro" id="IPR004939">
    <property type="entry name" value="APC_su10/DOC_dom"/>
</dbReference>
<dbReference type="GO" id="GO:0051301">
    <property type="term" value="P:cell division"/>
    <property type="evidence" value="ECO:0007669"/>
    <property type="project" value="UniProtKB-KW"/>
</dbReference>
<evidence type="ECO:0000259" key="8">
    <source>
        <dbReference type="PROSITE" id="PS51284"/>
    </source>
</evidence>
<dbReference type="EMBL" id="KN847522">
    <property type="protein sequence ID" value="KIV92710.1"/>
    <property type="molecule type" value="Genomic_DNA"/>
</dbReference>
<proteinExistence type="inferred from homology"/>
<feature type="transmembrane region" description="Helical" evidence="7">
    <location>
        <begin position="743"/>
        <end position="760"/>
    </location>
</feature>
<feature type="region of interest" description="Disordered" evidence="6">
    <location>
        <begin position="1"/>
        <end position="26"/>
    </location>
</feature>
<dbReference type="PROSITE" id="PS51284">
    <property type="entry name" value="DOC"/>
    <property type="match status" value="1"/>
</dbReference>
<dbReference type="GO" id="GO:0005680">
    <property type="term" value="C:anaphase-promoting complex"/>
    <property type="evidence" value="ECO:0007669"/>
    <property type="project" value="InterPro"/>
</dbReference>
<dbReference type="InterPro" id="IPR008979">
    <property type="entry name" value="Galactose-bd-like_sf"/>
</dbReference>
<evidence type="ECO:0000256" key="5">
    <source>
        <dbReference type="ARBA" id="ARBA00023306"/>
    </source>
</evidence>
<feature type="compositionally biased region" description="Low complexity" evidence="6">
    <location>
        <begin position="7"/>
        <end position="26"/>
    </location>
</feature>
<evidence type="ECO:0000256" key="2">
    <source>
        <dbReference type="ARBA" id="ARBA00022618"/>
    </source>
</evidence>